<evidence type="ECO:0000313" key="2">
    <source>
        <dbReference type="Proteomes" id="UP000067708"/>
    </source>
</evidence>
<dbReference type="GO" id="GO:0008168">
    <property type="term" value="F:methyltransferase activity"/>
    <property type="evidence" value="ECO:0007669"/>
    <property type="project" value="InterPro"/>
</dbReference>
<organism evidence="1 2">
    <name type="scientific">Rhodoluna lacicola</name>
    <dbReference type="NCBI Taxonomy" id="529884"/>
    <lineage>
        <taxon>Bacteria</taxon>
        <taxon>Bacillati</taxon>
        <taxon>Actinomycetota</taxon>
        <taxon>Actinomycetes</taxon>
        <taxon>Micrococcales</taxon>
        <taxon>Microbacteriaceae</taxon>
        <taxon>Luna cluster</taxon>
        <taxon>Luna-1 subcluster</taxon>
        <taxon>Rhodoluna</taxon>
    </lineage>
</organism>
<protein>
    <submittedName>
        <fullName evidence="1">Uncharacterized protein</fullName>
    </submittedName>
</protein>
<dbReference type="Proteomes" id="UP000067708">
    <property type="component" value="Chromosome"/>
</dbReference>
<keyword evidence="2" id="KW-1185">Reference proteome</keyword>
<dbReference type="KEGG" id="rla:Rhola_00000320"/>
<dbReference type="GO" id="GO:0032259">
    <property type="term" value="P:methylation"/>
    <property type="evidence" value="ECO:0007669"/>
    <property type="project" value="InterPro"/>
</dbReference>
<dbReference type="AlphaFoldDB" id="A0A060JJR3"/>
<proteinExistence type="predicted"/>
<dbReference type="PROSITE" id="PS00092">
    <property type="entry name" value="N6_MTASE"/>
    <property type="match status" value="1"/>
</dbReference>
<reference evidence="1 2" key="1">
    <citation type="journal article" date="2014" name="Int. J. Syst. Evol. Microbiol.">
        <title>Rhodoluna lacicola gen. nov., sp. nov., a planktonic freshwater bacterium with stream-lined genome.</title>
        <authorList>
            <person name="Hahn M."/>
            <person name="Schmidt J."/>
            <person name="Taipale S.J."/>
            <person name="Doolittle W.F."/>
            <person name="Koll U."/>
        </authorList>
    </citation>
    <scope>NUCLEOTIDE SEQUENCE [LARGE SCALE GENOMIC DNA]</scope>
    <source>
        <strain evidence="1 2">MWH-Ta8</strain>
    </source>
</reference>
<dbReference type="EMBL" id="CP007490">
    <property type="protein sequence ID" value="AIC46863.1"/>
    <property type="molecule type" value="Genomic_DNA"/>
</dbReference>
<dbReference type="GO" id="GO:0003676">
    <property type="term" value="F:nucleic acid binding"/>
    <property type="evidence" value="ECO:0007669"/>
    <property type="project" value="InterPro"/>
</dbReference>
<name>A0A060JJR3_9MICO</name>
<dbReference type="SUPFAM" id="SSF53335">
    <property type="entry name" value="S-adenosyl-L-methionine-dependent methyltransferases"/>
    <property type="match status" value="1"/>
</dbReference>
<dbReference type="InterPro" id="IPR029063">
    <property type="entry name" value="SAM-dependent_MTases_sf"/>
</dbReference>
<dbReference type="STRING" id="529884.Rhola_00000320"/>
<dbReference type="InterPro" id="IPR002052">
    <property type="entry name" value="DNA_methylase_N6_adenine_CS"/>
</dbReference>
<sequence length="343" mass="37680">MLVSADRDRFVEIDPDKVSRGSFYTTDGAWLNAPVRAFLSQAFFTNTSALDPFAGDGHLLDLVRREFGVATFGLDIAGDKWARNDSLVSIPNASSSVIVTNPPYLANHSAKRKGVDGLVATYFDGSDYDNLYKIALDKCLAAADFVVAVIPETFLLSSFDKSRLALVSVIEGDLFADTEAPAVVACFGPDGLQQLGEFKLGNASVYNGDALIGSLHEIFELRTGRARSGIQIVFNDPNGRIGLRAVDSHDGVRRIEFIYGDFEYKRTRIKVSSRLLTYLDVPELSDAQIQELVVRANAHLEILRAKSSDLILAPFKGNDKKGNRRRRLDYALARQIINANLNA</sequence>
<dbReference type="eggNOG" id="COG0827">
    <property type="taxonomic scope" value="Bacteria"/>
</dbReference>
<evidence type="ECO:0000313" key="1">
    <source>
        <dbReference type="EMBL" id="AIC46863.1"/>
    </source>
</evidence>
<gene>
    <name evidence="1" type="ORF">Rhola_00000320</name>
</gene>
<dbReference type="Gene3D" id="3.40.50.150">
    <property type="entry name" value="Vaccinia Virus protein VP39"/>
    <property type="match status" value="1"/>
</dbReference>
<dbReference type="HOGENOM" id="CLU_808617_0_0_11"/>
<accession>A0A060JJR3</accession>